<protein>
    <submittedName>
        <fullName evidence="5">MarR family transcriptional regulator</fullName>
    </submittedName>
</protein>
<dbReference type="InterPro" id="IPR000835">
    <property type="entry name" value="HTH_MarR-typ"/>
</dbReference>
<sequence length="143" mass="16258">MRTDIVIGIISNIREKSAQFINGELKEREISGLINSHGTILSAMYDNDGVMTMNGIAKFIGKRKSTVTDMVKKLEKLGYISRQKSKSDARVTEVSLTEKGWDFRDTFKEISAELLEKTYAGFTEEEKEVLMGLLLKIRKNFKD</sequence>
<evidence type="ECO:0000313" key="5">
    <source>
        <dbReference type="EMBL" id="REI39277.1"/>
    </source>
</evidence>
<feature type="domain" description="HTH marR-type" evidence="4">
    <location>
        <begin position="1"/>
        <end position="139"/>
    </location>
</feature>
<dbReference type="PANTHER" id="PTHR42756">
    <property type="entry name" value="TRANSCRIPTIONAL REGULATOR, MARR"/>
    <property type="match status" value="1"/>
</dbReference>
<evidence type="ECO:0000256" key="3">
    <source>
        <dbReference type="ARBA" id="ARBA00023163"/>
    </source>
</evidence>
<comment type="caution">
    <text evidence="5">The sequence shown here is derived from an EMBL/GenBank/DDBJ whole genome shotgun (WGS) entry which is preliminary data.</text>
</comment>
<keyword evidence="1" id="KW-0805">Transcription regulation</keyword>
<dbReference type="EMBL" id="QUAJ01000055">
    <property type="protein sequence ID" value="REI39277.1"/>
    <property type="molecule type" value="Genomic_DNA"/>
</dbReference>
<evidence type="ECO:0000256" key="1">
    <source>
        <dbReference type="ARBA" id="ARBA00023015"/>
    </source>
</evidence>
<dbReference type="Pfam" id="PF01047">
    <property type="entry name" value="MarR"/>
    <property type="match status" value="1"/>
</dbReference>
<dbReference type="Gene3D" id="1.10.10.10">
    <property type="entry name" value="Winged helix-like DNA-binding domain superfamily/Winged helix DNA-binding domain"/>
    <property type="match status" value="1"/>
</dbReference>
<evidence type="ECO:0000259" key="4">
    <source>
        <dbReference type="PROSITE" id="PS50995"/>
    </source>
</evidence>
<dbReference type="PRINTS" id="PR00598">
    <property type="entry name" value="HTHMARR"/>
</dbReference>
<dbReference type="SUPFAM" id="SSF46785">
    <property type="entry name" value="Winged helix' DNA-binding domain"/>
    <property type="match status" value="1"/>
</dbReference>
<accession>A0ABX9KDB5</accession>
<dbReference type="Proteomes" id="UP000263486">
    <property type="component" value="Unassembled WGS sequence"/>
</dbReference>
<keyword evidence="2" id="KW-0238">DNA-binding</keyword>
<gene>
    <name evidence="5" type="ORF">DYH56_15405</name>
</gene>
<evidence type="ECO:0000256" key="2">
    <source>
        <dbReference type="ARBA" id="ARBA00023125"/>
    </source>
</evidence>
<name>A0ABX9KDB5_9FUSO</name>
<keyword evidence="3" id="KW-0804">Transcription</keyword>
<dbReference type="InterPro" id="IPR036390">
    <property type="entry name" value="WH_DNA-bd_sf"/>
</dbReference>
<dbReference type="PROSITE" id="PS50995">
    <property type="entry name" value="HTH_MARR_2"/>
    <property type="match status" value="1"/>
</dbReference>
<dbReference type="SMART" id="SM00347">
    <property type="entry name" value="HTH_MARR"/>
    <property type="match status" value="1"/>
</dbReference>
<evidence type="ECO:0000313" key="6">
    <source>
        <dbReference type="Proteomes" id="UP000263486"/>
    </source>
</evidence>
<reference evidence="5 6" key="1">
    <citation type="submission" date="2018-08" db="EMBL/GenBank/DDBJ databases">
        <title>Draft genome sequence of Psychrilyobacter sp. strain SD5 isolated from Black Sea water.</title>
        <authorList>
            <person name="Yadav S."/>
            <person name="Villanueva L."/>
            <person name="Damste J.S.S."/>
        </authorList>
    </citation>
    <scope>NUCLEOTIDE SEQUENCE [LARGE SCALE GENOMIC DNA]</scope>
    <source>
        <strain evidence="5 6">SD5</strain>
    </source>
</reference>
<dbReference type="PANTHER" id="PTHR42756:SF1">
    <property type="entry name" value="TRANSCRIPTIONAL REPRESSOR OF EMRAB OPERON"/>
    <property type="match status" value="1"/>
</dbReference>
<dbReference type="InterPro" id="IPR036388">
    <property type="entry name" value="WH-like_DNA-bd_sf"/>
</dbReference>
<organism evidence="5 6">
    <name type="scientific">Psychrilyobacter piezotolerans</name>
    <dbReference type="NCBI Taxonomy" id="2293438"/>
    <lineage>
        <taxon>Bacteria</taxon>
        <taxon>Fusobacteriati</taxon>
        <taxon>Fusobacteriota</taxon>
        <taxon>Fusobacteriia</taxon>
        <taxon>Fusobacteriales</taxon>
        <taxon>Fusobacteriaceae</taxon>
        <taxon>Psychrilyobacter</taxon>
    </lineage>
</organism>
<keyword evidence="6" id="KW-1185">Reference proteome</keyword>
<dbReference type="RefSeq" id="WP_114643751.1">
    <property type="nucleotide sequence ID" value="NZ_JAACIO010000052.1"/>
</dbReference>
<proteinExistence type="predicted"/>